<dbReference type="EMBL" id="MVCE01000003">
    <property type="protein sequence ID" value="PGF34021.1"/>
    <property type="molecule type" value="Genomic_DNA"/>
</dbReference>
<name>A0A2B7I9U0_CUTAC</name>
<evidence type="ECO:0000313" key="6">
    <source>
        <dbReference type="Proteomes" id="UP000223982"/>
    </source>
</evidence>
<evidence type="ECO:0008006" key="9">
    <source>
        <dbReference type="Google" id="ProtNLM"/>
    </source>
</evidence>
<dbReference type="Proteomes" id="UP000256621">
    <property type="component" value="Chromosome"/>
</dbReference>
<keyword evidence="2" id="KW-0472">Membrane</keyword>
<evidence type="ECO:0000313" key="4">
    <source>
        <dbReference type="EMBL" id="PGF34021.1"/>
    </source>
</evidence>
<dbReference type="Proteomes" id="UP000226191">
    <property type="component" value="Unassembled WGS sequence"/>
</dbReference>
<dbReference type="EMBL" id="LKVB01000010">
    <property type="protein sequence ID" value="PHJ26599.1"/>
    <property type="molecule type" value="Genomic_DNA"/>
</dbReference>
<evidence type="ECO:0000313" key="8">
    <source>
        <dbReference type="Proteomes" id="UP000256621"/>
    </source>
</evidence>
<dbReference type="RefSeq" id="WP_002516461.1">
    <property type="nucleotide sequence ID" value="NZ_AP019664.1"/>
</dbReference>
<organism evidence="4 7">
    <name type="scientific">Cutibacterium acnes</name>
    <name type="common">Propionibacterium acnes</name>
    <dbReference type="NCBI Taxonomy" id="1747"/>
    <lineage>
        <taxon>Bacteria</taxon>
        <taxon>Bacillati</taxon>
        <taxon>Actinomycetota</taxon>
        <taxon>Actinomycetes</taxon>
        <taxon>Propionibacteriales</taxon>
        <taxon>Propionibacteriaceae</taxon>
        <taxon>Cutibacterium</taxon>
    </lineage>
</organism>
<keyword evidence="2" id="KW-1133">Transmembrane helix</keyword>
<evidence type="ECO:0000313" key="5">
    <source>
        <dbReference type="EMBL" id="PHJ26599.1"/>
    </source>
</evidence>
<keyword evidence="2" id="KW-0812">Transmembrane</keyword>
<feature type="region of interest" description="Disordered" evidence="1">
    <location>
        <begin position="1"/>
        <end position="38"/>
    </location>
</feature>
<evidence type="ECO:0000313" key="3">
    <source>
        <dbReference type="EMBL" id="AXM08051.1"/>
    </source>
</evidence>
<feature type="transmembrane region" description="Helical" evidence="2">
    <location>
        <begin position="40"/>
        <end position="61"/>
    </location>
</feature>
<dbReference type="GeneID" id="92858169"/>
<dbReference type="Proteomes" id="UP000223982">
    <property type="component" value="Unassembled WGS sequence"/>
</dbReference>
<evidence type="ECO:0000313" key="7">
    <source>
        <dbReference type="Proteomes" id="UP000226191"/>
    </source>
</evidence>
<gene>
    <name evidence="5" type="ORF">APS60_11560</name>
    <name evidence="4" type="ORF">B1B09_08705</name>
    <name evidence="3" type="ORF">DXN06_08690</name>
</gene>
<proteinExistence type="predicted"/>
<evidence type="ECO:0000256" key="1">
    <source>
        <dbReference type="SAM" id="MobiDB-lite"/>
    </source>
</evidence>
<reference evidence="5 6" key="2">
    <citation type="submission" date="2017-02" db="EMBL/GenBank/DDBJ databases">
        <title>Prevalence of linear plasmids in Propionibacterium acnes isolates obtained from cancerous prostatic tissue.</title>
        <authorList>
            <person name="Davidsson S."/>
            <person name="Bruggemann H."/>
        </authorList>
    </citation>
    <scope>NUCLEOTIDE SEQUENCE [LARGE SCALE GENOMIC DNA]</scope>
    <source>
        <strain evidence="5 6">09-9</strain>
    </source>
</reference>
<reference evidence="4 7" key="1">
    <citation type="submission" date="2017-02" db="EMBL/GenBank/DDBJ databases">
        <title>Prevalence of linear plasmids in Cutibacterium acnes isolates obtained from cancerous prostatic tissue.</title>
        <authorList>
            <person name="Davidsson S."/>
            <person name="Bruggemann H."/>
        </authorList>
    </citation>
    <scope>NUCLEOTIDE SEQUENCE [LARGE SCALE GENOMIC DNA]</scope>
    <source>
        <strain evidence="4 7">11-78</strain>
    </source>
</reference>
<evidence type="ECO:0000256" key="2">
    <source>
        <dbReference type="SAM" id="Phobius"/>
    </source>
</evidence>
<reference evidence="3 8" key="3">
    <citation type="submission" date="2018-08" db="EMBL/GenBank/DDBJ databases">
        <title>Genome sequencing of Cutibacterium acnes KCOM 1315.</title>
        <authorList>
            <person name="Kook J.-K."/>
            <person name="Park S.-N."/>
            <person name="Lim Y.K."/>
        </authorList>
    </citation>
    <scope>NUCLEOTIDE SEQUENCE [LARGE SCALE GENOMIC DNA]</scope>
    <source>
        <strain evidence="3 8">KCOM 1315</strain>
    </source>
</reference>
<accession>A0A2B7I9U0</accession>
<dbReference type="EMBL" id="CP031442">
    <property type="protein sequence ID" value="AXM08051.1"/>
    <property type="molecule type" value="Genomic_DNA"/>
</dbReference>
<protein>
    <recommendedName>
        <fullName evidence="9">LPXTG cell wall anchor domain-containing protein</fullName>
    </recommendedName>
</protein>
<sequence>MQHGDPIRSRSLPGHTDGSNRSATPHRRYQLPSTGGDPAIGLPGIAGIVGLGAVITTTVTATHKSRR</sequence>
<dbReference type="AlphaFoldDB" id="A0A2B7I9U0"/>